<dbReference type="EMBL" id="QAOH01000004">
    <property type="protein sequence ID" value="PTQ74456.1"/>
    <property type="molecule type" value="Genomic_DNA"/>
</dbReference>
<reference evidence="2 3" key="1">
    <citation type="submission" date="2018-04" db="EMBL/GenBank/DDBJ databases">
        <title>Genomic Encyclopedia of Archaeal and Bacterial Type Strains, Phase II (KMG-II): from individual species to whole genera.</title>
        <authorList>
            <person name="Goeker M."/>
        </authorList>
    </citation>
    <scope>NUCLEOTIDE SEQUENCE [LARGE SCALE GENOMIC DNA]</scope>
    <source>
        <strain evidence="2 3">DSM 100434</strain>
    </source>
</reference>
<dbReference type="Pfam" id="PF13276">
    <property type="entry name" value="HTH_21"/>
    <property type="match status" value="1"/>
</dbReference>
<accession>A0A2T5HSC0</accession>
<gene>
    <name evidence="2" type="ORF">C8N42_104100</name>
</gene>
<dbReference type="AlphaFoldDB" id="A0A2T5HSC0"/>
<dbReference type="InterPro" id="IPR025948">
    <property type="entry name" value="HTH-like_dom"/>
</dbReference>
<proteinExistence type="predicted"/>
<evidence type="ECO:0000313" key="3">
    <source>
        <dbReference type="Proteomes" id="UP000244077"/>
    </source>
</evidence>
<evidence type="ECO:0000259" key="1">
    <source>
        <dbReference type="Pfam" id="PF13276"/>
    </source>
</evidence>
<feature type="domain" description="HTH-like" evidence="1">
    <location>
        <begin position="45"/>
        <end position="86"/>
    </location>
</feature>
<protein>
    <recommendedName>
        <fullName evidence="1">HTH-like domain-containing protein</fullName>
    </recommendedName>
</protein>
<keyword evidence="3" id="KW-1185">Reference proteome</keyword>
<comment type="caution">
    <text evidence="2">The sequence shown here is derived from an EMBL/GenBank/DDBJ whole genome shotgun (WGS) entry which is preliminary data.</text>
</comment>
<name>A0A2T5HSC0_9RHOB</name>
<sequence length="110" mass="12305">MKYAFIAANQEQFKTRPMCRILGVQPSDLYAWIKAPFSLRALEDARQTALVKRARNDSGKVYGYRKIHDDLIEMGEAVCENRVAGLAPVAGRKLGAPHSSGSAWKRSRKL</sequence>
<dbReference type="Proteomes" id="UP000244077">
    <property type="component" value="Unassembled WGS sequence"/>
</dbReference>
<dbReference type="OrthoDB" id="9803878at2"/>
<evidence type="ECO:0000313" key="2">
    <source>
        <dbReference type="EMBL" id="PTQ74456.1"/>
    </source>
</evidence>
<organism evidence="2 3">
    <name type="scientific">Celeribacter persicus</name>
    <dbReference type="NCBI Taxonomy" id="1651082"/>
    <lineage>
        <taxon>Bacteria</taxon>
        <taxon>Pseudomonadati</taxon>
        <taxon>Pseudomonadota</taxon>
        <taxon>Alphaproteobacteria</taxon>
        <taxon>Rhodobacterales</taxon>
        <taxon>Roseobacteraceae</taxon>
        <taxon>Celeribacter</taxon>
    </lineage>
</organism>